<dbReference type="Gene3D" id="1.10.287.950">
    <property type="entry name" value="Methyl-accepting chemotaxis protein"/>
    <property type="match status" value="1"/>
</dbReference>
<dbReference type="GO" id="GO:0005886">
    <property type="term" value="C:plasma membrane"/>
    <property type="evidence" value="ECO:0007669"/>
    <property type="project" value="TreeGrafter"/>
</dbReference>
<dbReference type="Pfam" id="PF00015">
    <property type="entry name" value="MCPsignal"/>
    <property type="match status" value="1"/>
</dbReference>
<dbReference type="PATRIC" id="fig|266265.5.peg.8678"/>
<dbReference type="KEGG" id="bxb:DR64_7536"/>
<keyword evidence="4" id="KW-0807">Transducer</keyword>
<gene>
    <name evidence="8" type="ORF">Bxe_C0913</name>
</gene>
<dbReference type="eggNOG" id="COG0840">
    <property type="taxonomic scope" value="Bacteria"/>
</dbReference>
<dbReference type="CDD" id="cd11386">
    <property type="entry name" value="MCP_signal"/>
    <property type="match status" value="1"/>
</dbReference>
<reference evidence="8 9" key="1">
    <citation type="journal article" date="2006" name="Proc. Natl. Acad. Sci. U.S.A.">
        <title>Burkholderia xenovorans LB400 harbors a multi-replicon, 9.73-Mbp genome shaped for versatility.</title>
        <authorList>
            <person name="Chain P.S."/>
            <person name="Denef V.J."/>
            <person name="Konstantinidis K.T."/>
            <person name="Vergez L.M."/>
            <person name="Agullo L."/>
            <person name="Reyes V.L."/>
            <person name="Hauser L."/>
            <person name="Cordova M."/>
            <person name="Gomez L."/>
            <person name="Gonzalez M."/>
            <person name="Land M."/>
            <person name="Lao V."/>
            <person name="Larimer F."/>
            <person name="LiPuma J.J."/>
            <person name="Mahenthiralingam E."/>
            <person name="Malfatti S.A."/>
            <person name="Marx C.J."/>
            <person name="Parnell J.J."/>
            <person name="Ramette A."/>
            <person name="Richardson P."/>
            <person name="Seeger M."/>
            <person name="Smith D."/>
            <person name="Spilker T."/>
            <person name="Sul W.J."/>
            <person name="Tsoi T.V."/>
            <person name="Ulrich L.E."/>
            <person name="Zhulin I.B."/>
            <person name="Tiedje J.M."/>
        </authorList>
    </citation>
    <scope>NUCLEOTIDE SEQUENCE [LARGE SCALE GENOMIC DNA]</scope>
    <source>
        <strain evidence="8 9">LB400</strain>
    </source>
</reference>
<dbReference type="InterPro" id="IPR051310">
    <property type="entry name" value="MCP_chemotaxis"/>
</dbReference>
<evidence type="ECO:0000313" key="8">
    <source>
        <dbReference type="EMBL" id="ABE36788.1"/>
    </source>
</evidence>
<dbReference type="InterPro" id="IPR004089">
    <property type="entry name" value="MCPsignal_dom"/>
</dbReference>
<dbReference type="PANTHER" id="PTHR43531:SF14">
    <property type="entry name" value="METHYL-ACCEPTING CHEMOTAXIS PROTEIN I-RELATED"/>
    <property type="match status" value="1"/>
</dbReference>
<keyword evidence="5" id="KW-1133">Transmembrane helix</keyword>
<comment type="similarity">
    <text evidence="3">Belongs to the methyl-accepting chemotaxis (MCP) protein family.</text>
</comment>
<dbReference type="InterPro" id="IPR004090">
    <property type="entry name" value="Chemotax_Me-accpt_rcpt"/>
</dbReference>
<dbReference type="STRING" id="266265.Bxe_C0913"/>
<feature type="transmembrane region" description="Helical" evidence="5">
    <location>
        <begin position="188"/>
        <end position="212"/>
    </location>
</feature>
<evidence type="ECO:0000256" key="3">
    <source>
        <dbReference type="ARBA" id="ARBA00029447"/>
    </source>
</evidence>
<keyword evidence="2" id="KW-0488">Methylation</keyword>
<comment type="subcellular location">
    <subcellularLocation>
        <location evidence="1">Membrane</location>
    </subcellularLocation>
</comment>
<dbReference type="RefSeq" id="WP_011494035.1">
    <property type="nucleotide sequence ID" value="NC_007953.1"/>
</dbReference>
<dbReference type="GO" id="GO:0004888">
    <property type="term" value="F:transmembrane signaling receptor activity"/>
    <property type="evidence" value="ECO:0007669"/>
    <property type="project" value="InterPro"/>
</dbReference>
<proteinExistence type="inferred from homology"/>
<evidence type="ECO:0000256" key="4">
    <source>
        <dbReference type="PROSITE-ProRule" id="PRU00284"/>
    </source>
</evidence>
<keyword evidence="5" id="KW-0472">Membrane</keyword>
<dbReference type="Proteomes" id="UP000001817">
    <property type="component" value="Chromosome 3"/>
</dbReference>
<dbReference type="FunFam" id="1.10.287.950:FF:000001">
    <property type="entry name" value="Methyl-accepting chemotaxis sensory transducer"/>
    <property type="match status" value="1"/>
</dbReference>
<dbReference type="Pfam" id="PF00672">
    <property type="entry name" value="HAMP"/>
    <property type="match status" value="1"/>
</dbReference>
<evidence type="ECO:0000256" key="1">
    <source>
        <dbReference type="ARBA" id="ARBA00004370"/>
    </source>
</evidence>
<dbReference type="CDD" id="cd06225">
    <property type="entry name" value="HAMP"/>
    <property type="match status" value="1"/>
</dbReference>
<dbReference type="InterPro" id="IPR003660">
    <property type="entry name" value="HAMP_dom"/>
</dbReference>
<dbReference type="KEGG" id="bxe:Bxe_C0913"/>
<dbReference type="PROSITE" id="PS50885">
    <property type="entry name" value="HAMP"/>
    <property type="match status" value="1"/>
</dbReference>
<dbReference type="GO" id="GO:0007165">
    <property type="term" value="P:signal transduction"/>
    <property type="evidence" value="ECO:0007669"/>
    <property type="project" value="UniProtKB-KW"/>
</dbReference>
<keyword evidence="5" id="KW-0812">Transmembrane</keyword>
<dbReference type="InterPro" id="IPR024478">
    <property type="entry name" value="HlyB_4HB_MCP"/>
</dbReference>
<feature type="domain" description="Methyl-accepting transducer" evidence="6">
    <location>
        <begin position="268"/>
        <end position="497"/>
    </location>
</feature>
<evidence type="ECO:0000256" key="5">
    <source>
        <dbReference type="SAM" id="Phobius"/>
    </source>
</evidence>
<dbReference type="SMART" id="SM00283">
    <property type="entry name" value="MA"/>
    <property type="match status" value="1"/>
</dbReference>
<evidence type="ECO:0000313" key="9">
    <source>
        <dbReference type="Proteomes" id="UP000001817"/>
    </source>
</evidence>
<evidence type="ECO:0000259" key="7">
    <source>
        <dbReference type="PROSITE" id="PS50885"/>
    </source>
</evidence>
<dbReference type="SUPFAM" id="SSF58104">
    <property type="entry name" value="Methyl-accepting chemotaxis protein (MCP) signaling domain"/>
    <property type="match status" value="1"/>
</dbReference>
<dbReference type="PANTHER" id="PTHR43531">
    <property type="entry name" value="PROTEIN ICFG"/>
    <property type="match status" value="1"/>
</dbReference>
<dbReference type="OrthoDB" id="9147953at2"/>
<dbReference type="InterPro" id="IPR004091">
    <property type="entry name" value="Chemotax_Me-accpt_rcpt_Me-site"/>
</dbReference>
<protein>
    <submittedName>
        <fullName evidence="8">Methyl-accepting chemotaxis sensory transducer</fullName>
    </submittedName>
</protein>
<dbReference type="GO" id="GO:0006935">
    <property type="term" value="P:chemotaxis"/>
    <property type="evidence" value="ECO:0007669"/>
    <property type="project" value="InterPro"/>
</dbReference>
<dbReference type="PROSITE" id="PS50111">
    <property type="entry name" value="CHEMOTAXIS_TRANSDUC_2"/>
    <property type="match status" value="1"/>
</dbReference>
<organism evidence="8 9">
    <name type="scientific">Paraburkholderia xenovorans (strain LB400)</name>
    <dbReference type="NCBI Taxonomy" id="266265"/>
    <lineage>
        <taxon>Bacteria</taxon>
        <taxon>Pseudomonadati</taxon>
        <taxon>Pseudomonadota</taxon>
        <taxon>Betaproteobacteria</taxon>
        <taxon>Burkholderiales</taxon>
        <taxon>Burkholderiaceae</taxon>
        <taxon>Paraburkholderia</taxon>
    </lineage>
</organism>
<dbReference type="EMBL" id="CP000272">
    <property type="protein sequence ID" value="ABE36788.1"/>
    <property type="molecule type" value="Genomic_DNA"/>
</dbReference>
<name>Q13GK1_PARXL</name>
<evidence type="ECO:0000259" key="6">
    <source>
        <dbReference type="PROSITE" id="PS50111"/>
    </source>
</evidence>
<keyword evidence="9" id="KW-1185">Reference proteome</keyword>
<dbReference type="PRINTS" id="PR00260">
    <property type="entry name" value="CHEMTRNSDUCR"/>
</dbReference>
<sequence length="514" mass="54835">MTIAQRLLLTLCVAMLSILITGGYGILELSRASQRINELQAASLPYGEMRGKTEIAVANLYRLDLRYLAAADKSQRTEIEDEEAKADAVLGDRLGAYEKLRYTVGTGDQFVKRDLAALDVLRRARGEFMNVVRRGDRADATSRLNPGGAVDIAGAQLLAAVERHAEHERQRENTEREAMADGFVRASWILLVAATFGLIVTGAIGISAYRIITRALQFMKNTFQRVGSTLDFSVPATVRRNDEVGETAKAFNMLLARVSQTVSLVRRSAESVSAGAHEMATGNADLSARTEEQAAALEQTAASMEQLTATVRQNVGTARAASELSARAAESSRSGHVLVERMARTMEQISLASERIAEITTMIDGIAFQTNILALNASVEAARAGEPGRGFAVVAGEVRALAQRSSGAAKEIKALIAGSVDTVRRGAEEAKQVGDATDEILGAVDQVTTLIGEIANSSEEQARGIEQVSEAIVQMDQVTQQNAALVEEATAAAQLLDEEATSLTGAVAAFKLAV</sequence>
<evidence type="ECO:0000256" key="2">
    <source>
        <dbReference type="ARBA" id="ARBA00022481"/>
    </source>
</evidence>
<dbReference type="SMART" id="SM00304">
    <property type="entry name" value="HAMP"/>
    <property type="match status" value="1"/>
</dbReference>
<dbReference type="Pfam" id="PF12729">
    <property type="entry name" value="4HB_MCP_1"/>
    <property type="match status" value="1"/>
</dbReference>
<dbReference type="PROSITE" id="PS00538">
    <property type="entry name" value="CHEMOTAXIS_TRANSDUC_1"/>
    <property type="match status" value="1"/>
</dbReference>
<accession>Q13GK1</accession>
<dbReference type="AlphaFoldDB" id="Q13GK1"/>
<feature type="domain" description="HAMP" evidence="7">
    <location>
        <begin position="210"/>
        <end position="263"/>
    </location>
</feature>